<protein>
    <submittedName>
        <fullName evidence="1">Uncharacterized protein</fullName>
    </submittedName>
</protein>
<dbReference type="EMBL" id="JAHRIQ010083239">
    <property type="protein sequence ID" value="MEQ2248595.1"/>
    <property type="molecule type" value="Genomic_DNA"/>
</dbReference>
<evidence type="ECO:0000313" key="2">
    <source>
        <dbReference type="Proteomes" id="UP001482620"/>
    </source>
</evidence>
<gene>
    <name evidence="1" type="ORF">ILYODFUR_020635</name>
</gene>
<reference evidence="1 2" key="1">
    <citation type="submission" date="2021-06" db="EMBL/GenBank/DDBJ databases">
        <authorList>
            <person name="Palmer J.M."/>
        </authorList>
    </citation>
    <scope>NUCLEOTIDE SEQUENCE [LARGE SCALE GENOMIC DNA]</scope>
    <source>
        <strain evidence="2">if_2019</strain>
        <tissue evidence="1">Muscle</tissue>
    </source>
</reference>
<evidence type="ECO:0000313" key="1">
    <source>
        <dbReference type="EMBL" id="MEQ2248595.1"/>
    </source>
</evidence>
<accession>A0ABV0UTQ5</accession>
<keyword evidence="2" id="KW-1185">Reference proteome</keyword>
<organism evidence="1 2">
    <name type="scientific">Ilyodon furcidens</name>
    <name type="common">goldbreast splitfin</name>
    <dbReference type="NCBI Taxonomy" id="33524"/>
    <lineage>
        <taxon>Eukaryota</taxon>
        <taxon>Metazoa</taxon>
        <taxon>Chordata</taxon>
        <taxon>Craniata</taxon>
        <taxon>Vertebrata</taxon>
        <taxon>Euteleostomi</taxon>
        <taxon>Actinopterygii</taxon>
        <taxon>Neopterygii</taxon>
        <taxon>Teleostei</taxon>
        <taxon>Neoteleostei</taxon>
        <taxon>Acanthomorphata</taxon>
        <taxon>Ovalentaria</taxon>
        <taxon>Atherinomorphae</taxon>
        <taxon>Cyprinodontiformes</taxon>
        <taxon>Goodeidae</taxon>
        <taxon>Ilyodon</taxon>
    </lineage>
</organism>
<name>A0ABV0UTQ5_9TELE</name>
<comment type="caution">
    <text evidence="1">The sequence shown here is derived from an EMBL/GenBank/DDBJ whole genome shotgun (WGS) entry which is preliminary data.</text>
</comment>
<sequence>MKDDWTPYLKDPISKGAFRPTDLSEFFASFVWCCSPDISPTIHVANRQQHSTPFTRFTTSSNKKSFYRLLAGFNSTWSESRCFIYGKPNHSAGIKDPGFTRDGTSLESTTTYSRSSIWIMVAFSGTSIFSRTKFEDLLFRVGGPISLWGTNYKRCILTAERLFICLQQMMTPDPKEAIDLFPVFTSD</sequence>
<proteinExistence type="predicted"/>
<dbReference type="Proteomes" id="UP001482620">
    <property type="component" value="Unassembled WGS sequence"/>
</dbReference>